<protein>
    <submittedName>
        <fullName evidence="4 5">Uncharacterized protein</fullName>
    </submittedName>
</protein>
<reference evidence="5" key="5">
    <citation type="submission" date="2018-04" db="UniProtKB">
        <authorList>
            <consortium name="EnsemblFungi"/>
        </authorList>
    </citation>
    <scope>IDENTIFICATION</scope>
    <source>
        <strain evidence="5">R3-111a-1</strain>
    </source>
</reference>
<dbReference type="RefSeq" id="XP_009217682.1">
    <property type="nucleotide sequence ID" value="XM_009219418.1"/>
</dbReference>
<organism evidence="4">
    <name type="scientific">Gaeumannomyces tritici (strain R3-111a-1)</name>
    <name type="common">Wheat and barley take-all root rot fungus</name>
    <name type="synonym">Gaeumannomyces graminis var. tritici</name>
    <dbReference type="NCBI Taxonomy" id="644352"/>
    <lineage>
        <taxon>Eukaryota</taxon>
        <taxon>Fungi</taxon>
        <taxon>Dikarya</taxon>
        <taxon>Ascomycota</taxon>
        <taxon>Pezizomycotina</taxon>
        <taxon>Sordariomycetes</taxon>
        <taxon>Sordariomycetidae</taxon>
        <taxon>Magnaporthales</taxon>
        <taxon>Magnaporthaceae</taxon>
        <taxon>Gaeumannomyces</taxon>
    </lineage>
</organism>
<dbReference type="SMART" id="SM00248">
    <property type="entry name" value="ANK"/>
    <property type="match status" value="3"/>
</dbReference>
<dbReference type="EnsemblFungi" id="EJT81673">
    <property type="protein sequence ID" value="EJT81673"/>
    <property type="gene ID" value="GGTG_01651"/>
</dbReference>
<dbReference type="PANTHER" id="PTHR24171:SF9">
    <property type="entry name" value="ANKYRIN REPEAT DOMAIN-CONTAINING PROTEIN 39"/>
    <property type="match status" value="1"/>
</dbReference>
<dbReference type="SUPFAM" id="SSF48403">
    <property type="entry name" value="Ankyrin repeat"/>
    <property type="match status" value="1"/>
</dbReference>
<dbReference type="GeneID" id="20342109"/>
<dbReference type="HOGENOM" id="CLU_1396394_0_0_1"/>
<keyword evidence="6" id="KW-1185">Reference proteome</keyword>
<name>J3NK69_GAET3</name>
<reference evidence="6" key="1">
    <citation type="submission" date="2010-07" db="EMBL/GenBank/DDBJ databases">
        <title>The genome sequence of Gaeumannomyces graminis var. tritici strain R3-111a-1.</title>
        <authorList>
            <consortium name="The Broad Institute Genome Sequencing Platform"/>
            <person name="Ma L.-J."/>
            <person name="Dead R."/>
            <person name="Young S."/>
            <person name="Zeng Q."/>
            <person name="Koehrsen M."/>
            <person name="Alvarado L."/>
            <person name="Berlin A."/>
            <person name="Chapman S.B."/>
            <person name="Chen Z."/>
            <person name="Freedman E."/>
            <person name="Gellesch M."/>
            <person name="Goldberg J."/>
            <person name="Griggs A."/>
            <person name="Gujja S."/>
            <person name="Heilman E.R."/>
            <person name="Heiman D."/>
            <person name="Hepburn T."/>
            <person name="Howarth C."/>
            <person name="Jen D."/>
            <person name="Larson L."/>
            <person name="Mehta T."/>
            <person name="Neiman D."/>
            <person name="Pearson M."/>
            <person name="Roberts A."/>
            <person name="Saif S."/>
            <person name="Shea T."/>
            <person name="Shenoy N."/>
            <person name="Sisk P."/>
            <person name="Stolte C."/>
            <person name="Sykes S."/>
            <person name="Walk T."/>
            <person name="White J."/>
            <person name="Yandava C."/>
            <person name="Haas B."/>
            <person name="Nusbaum C."/>
            <person name="Birren B."/>
        </authorList>
    </citation>
    <scope>NUCLEOTIDE SEQUENCE [LARGE SCALE GENOMIC DNA]</scope>
    <source>
        <strain evidence="6">R3-111a-1</strain>
    </source>
</reference>
<evidence type="ECO:0000313" key="4">
    <source>
        <dbReference type="EMBL" id="EJT81673.1"/>
    </source>
</evidence>
<feature type="repeat" description="ANK" evidence="3">
    <location>
        <begin position="105"/>
        <end position="134"/>
    </location>
</feature>
<dbReference type="STRING" id="644352.J3NK69"/>
<dbReference type="Gene3D" id="1.25.40.20">
    <property type="entry name" value="Ankyrin repeat-containing domain"/>
    <property type="match status" value="1"/>
</dbReference>
<dbReference type="PANTHER" id="PTHR24171">
    <property type="entry name" value="ANKYRIN REPEAT DOMAIN-CONTAINING PROTEIN 39-RELATED"/>
    <property type="match status" value="1"/>
</dbReference>
<dbReference type="AlphaFoldDB" id="J3NK69"/>
<reference evidence="4" key="2">
    <citation type="submission" date="2010-07" db="EMBL/GenBank/DDBJ databases">
        <authorList>
            <consortium name="The Broad Institute Genome Sequencing Platform"/>
            <consortium name="Broad Institute Genome Sequencing Center for Infectious Disease"/>
            <person name="Ma L.-J."/>
            <person name="Dead R."/>
            <person name="Young S."/>
            <person name="Zeng Q."/>
            <person name="Koehrsen M."/>
            <person name="Alvarado L."/>
            <person name="Berlin A."/>
            <person name="Chapman S.B."/>
            <person name="Chen Z."/>
            <person name="Freedman E."/>
            <person name="Gellesch M."/>
            <person name="Goldberg J."/>
            <person name="Griggs A."/>
            <person name="Gujja S."/>
            <person name="Heilman E.R."/>
            <person name="Heiman D."/>
            <person name="Hepburn T."/>
            <person name="Howarth C."/>
            <person name="Jen D."/>
            <person name="Larson L."/>
            <person name="Mehta T."/>
            <person name="Neiman D."/>
            <person name="Pearson M."/>
            <person name="Roberts A."/>
            <person name="Saif S."/>
            <person name="Shea T."/>
            <person name="Shenoy N."/>
            <person name="Sisk P."/>
            <person name="Stolte C."/>
            <person name="Sykes S."/>
            <person name="Walk T."/>
            <person name="White J."/>
            <person name="Yandava C."/>
            <person name="Haas B."/>
            <person name="Nusbaum C."/>
            <person name="Birren B."/>
        </authorList>
    </citation>
    <scope>NUCLEOTIDE SEQUENCE</scope>
    <source>
        <strain evidence="4">R3-111a-1</strain>
    </source>
</reference>
<dbReference type="Proteomes" id="UP000006039">
    <property type="component" value="Unassembled WGS sequence"/>
</dbReference>
<dbReference type="PROSITE" id="PS50297">
    <property type="entry name" value="ANK_REP_REGION"/>
    <property type="match status" value="2"/>
</dbReference>
<evidence type="ECO:0000256" key="3">
    <source>
        <dbReference type="PROSITE-ProRule" id="PRU00023"/>
    </source>
</evidence>
<evidence type="ECO:0000256" key="1">
    <source>
        <dbReference type="ARBA" id="ARBA00022737"/>
    </source>
</evidence>
<evidence type="ECO:0000313" key="6">
    <source>
        <dbReference type="Proteomes" id="UP000006039"/>
    </source>
</evidence>
<keyword evidence="1" id="KW-0677">Repeat</keyword>
<proteinExistence type="predicted"/>
<dbReference type="InterPro" id="IPR036770">
    <property type="entry name" value="Ankyrin_rpt-contain_sf"/>
</dbReference>
<reference evidence="4" key="3">
    <citation type="submission" date="2010-09" db="EMBL/GenBank/DDBJ databases">
        <title>Annotation of Gaeumannomyces graminis var. tritici R3-111a-1.</title>
        <authorList>
            <consortium name="The Broad Institute Genome Sequencing Platform"/>
            <person name="Ma L.-J."/>
            <person name="Dead R."/>
            <person name="Young S.K."/>
            <person name="Zeng Q."/>
            <person name="Gargeya S."/>
            <person name="Fitzgerald M."/>
            <person name="Haas B."/>
            <person name="Abouelleil A."/>
            <person name="Alvarado L."/>
            <person name="Arachchi H.M."/>
            <person name="Berlin A."/>
            <person name="Brown A."/>
            <person name="Chapman S.B."/>
            <person name="Chen Z."/>
            <person name="Dunbar C."/>
            <person name="Freedman E."/>
            <person name="Gearin G."/>
            <person name="Gellesch M."/>
            <person name="Goldberg J."/>
            <person name="Griggs A."/>
            <person name="Gujja S."/>
            <person name="Heiman D."/>
            <person name="Howarth C."/>
            <person name="Larson L."/>
            <person name="Lui A."/>
            <person name="MacDonald P.J.P."/>
            <person name="Mehta T."/>
            <person name="Montmayeur A."/>
            <person name="Murphy C."/>
            <person name="Neiman D."/>
            <person name="Pearson M."/>
            <person name="Priest M."/>
            <person name="Roberts A."/>
            <person name="Saif S."/>
            <person name="Shea T."/>
            <person name="Shenoy N."/>
            <person name="Sisk P."/>
            <person name="Stolte C."/>
            <person name="Sykes S."/>
            <person name="Yandava C."/>
            <person name="Wortman J."/>
            <person name="Nusbaum C."/>
            <person name="Birren B."/>
        </authorList>
    </citation>
    <scope>NUCLEOTIDE SEQUENCE</scope>
    <source>
        <strain evidence="4">R3-111a-1</strain>
    </source>
</reference>
<gene>
    <name evidence="5" type="primary">20342109</name>
    <name evidence="4" type="ORF">GGTG_01651</name>
</gene>
<sequence length="195" mass="21872">MAYLPWLRNLSRRERLRPRADRDDEHLREMFNAARDGDIYQLNAALETLAQSREQININMLHIPTGSDISWTPLHAAVDGGHFDMVTLLIALGADLEACEGFMGGALTPFHLAVKSGSPAMVRFLLDSGADAHAHWYDRQDYGIATFLAIGPDREPEATIEVVDMLLDRGLDINEPSPWYSLNRLYITASNHQQS</sequence>
<accession>J3NK69</accession>
<dbReference type="eggNOG" id="ENOG502T53U">
    <property type="taxonomic scope" value="Eukaryota"/>
</dbReference>
<dbReference type="PROSITE" id="PS50088">
    <property type="entry name" value="ANK_REPEAT"/>
    <property type="match status" value="2"/>
</dbReference>
<dbReference type="EMBL" id="GL385395">
    <property type="protein sequence ID" value="EJT81673.1"/>
    <property type="molecule type" value="Genomic_DNA"/>
</dbReference>
<evidence type="ECO:0000256" key="2">
    <source>
        <dbReference type="ARBA" id="ARBA00023043"/>
    </source>
</evidence>
<reference evidence="5" key="4">
    <citation type="journal article" date="2015" name="G3 (Bethesda)">
        <title>Genome sequences of three phytopathogenic species of the Magnaporthaceae family of fungi.</title>
        <authorList>
            <person name="Okagaki L.H."/>
            <person name="Nunes C.C."/>
            <person name="Sailsbery J."/>
            <person name="Clay B."/>
            <person name="Brown D."/>
            <person name="John T."/>
            <person name="Oh Y."/>
            <person name="Young N."/>
            <person name="Fitzgerald M."/>
            <person name="Haas B.J."/>
            <person name="Zeng Q."/>
            <person name="Young S."/>
            <person name="Adiconis X."/>
            <person name="Fan L."/>
            <person name="Levin J.Z."/>
            <person name="Mitchell T.K."/>
            <person name="Okubara P.A."/>
            <person name="Farman M.L."/>
            <person name="Kohn L.M."/>
            <person name="Birren B."/>
            <person name="Ma L.-J."/>
            <person name="Dean R.A."/>
        </authorList>
    </citation>
    <scope>NUCLEOTIDE SEQUENCE</scope>
    <source>
        <strain evidence="5">R3-111a-1</strain>
    </source>
</reference>
<feature type="repeat" description="ANK" evidence="3">
    <location>
        <begin position="69"/>
        <end position="101"/>
    </location>
</feature>
<dbReference type="PRINTS" id="PR01415">
    <property type="entry name" value="ANKYRIN"/>
</dbReference>
<dbReference type="OrthoDB" id="4772757at2759"/>
<dbReference type="InterPro" id="IPR002110">
    <property type="entry name" value="Ankyrin_rpt"/>
</dbReference>
<keyword evidence="2 3" id="KW-0040">ANK repeat</keyword>
<dbReference type="Pfam" id="PF12796">
    <property type="entry name" value="Ank_2"/>
    <property type="match status" value="1"/>
</dbReference>
<evidence type="ECO:0000313" key="5">
    <source>
        <dbReference type="EnsemblFungi" id="EJT81673"/>
    </source>
</evidence>
<dbReference type="VEuPathDB" id="FungiDB:GGTG_01651"/>